<gene>
    <name evidence="3" type="ORF">ACFOY0_18730</name>
</gene>
<feature type="chain" id="PRO_5046438477" evidence="1">
    <location>
        <begin position="19"/>
        <end position="225"/>
    </location>
</feature>
<dbReference type="InterPro" id="IPR052557">
    <property type="entry name" value="CAP/Cytokinesis_protein"/>
</dbReference>
<comment type="caution">
    <text evidence="3">The sequence shown here is derived from an EMBL/GenBank/DDBJ whole genome shotgun (WGS) entry which is preliminary data.</text>
</comment>
<dbReference type="SMART" id="SM00460">
    <property type="entry name" value="TGc"/>
    <property type="match status" value="1"/>
</dbReference>
<feature type="domain" description="Transglutaminase-like" evidence="2">
    <location>
        <begin position="90"/>
        <end position="156"/>
    </location>
</feature>
<dbReference type="PANTHER" id="PTHR46333">
    <property type="entry name" value="CYTOKINESIS PROTEIN 3"/>
    <property type="match status" value="1"/>
</dbReference>
<evidence type="ECO:0000313" key="4">
    <source>
        <dbReference type="Proteomes" id="UP001595719"/>
    </source>
</evidence>
<reference evidence="4" key="1">
    <citation type="journal article" date="2019" name="Int. J. Syst. Evol. Microbiol.">
        <title>The Global Catalogue of Microorganisms (GCM) 10K type strain sequencing project: providing services to taxonomists for standard genome sequencing and annotation.</title>
        <authorList>
            <consortium name="The Broad Institute Genomics Platform"/>
            <consortium name="The Broad Institute Genome Sequencing Center for Infectious Disease"/>
            <person name="Wu L."/>
            <person name="Ma J."/>
        </authorList>
    </citation>
    <scope>NUCLEOTIDE SEQUENCE [LARGE SCALE GENOMIC DNA]</scope>
    <source>
        <strain evidence="4">CGMCC 1.15345</strain>
    </source>
</reference>
<evidence type="ECO:0000256" key="1">
    <source>
        <dbReference type="SAM" id="SignalP"/>
    </source>
</evidence>
<dbReference type="RefSeq" id="WP_219071138.1">
    <property type="nucleotide sequence ID" value="NZ_JBHSCO010000005.1"/>
</dbReference>
<proteinExistence type="predicted"/>
<dbReference type="InterPro" id="IPR002931">
    <property type="entry name" value="Transglutaminase-like"/>
</dbReference>
<dbReference type="Pfam" id="PF01841">
    <property type="entry name" value="Transglut_core"/>
    <property type="match status" value="1"/>
</dbReference>
<protein>
    <submittedName>
        <fullName evidence="3">Transglutaminase domain-containing protein</fullName>
    </submittedName>
</protein>
<dbReference type="PANTHER" id="PTHR46333:SF2">
    <property type="entry name" value="CYTOKINESIS PROTEIN 3"/>
    <property type="match status" value="1"/>
</dbReference>
<keyword evidence="1" id="KW-0732">Signal</keyword>
<name>A0ABV8W8N4_9FLAO</name>
<evidence type="ECO:0000313" key="3">
    <source>
        <dbReference type="EMBL" id="MFC4393036.1"/>
    </source>
</evidence>
<evidence type="ECO:0000259" key="2">
    <source>
        <dbReference type="SMART" id="SM00460"/>
    </source>
</evidence>
<accession>A0ABV8W8N4</accession>
<organism evidence="3 4">
    <name type="scientific">Flavobacterium quisquiliarum</name>
    <dbReference type="NCBI Taxonomy" id="1834436"/>
    <lineage>
        <taxon>Bacteria</taxon>
        <taxon>Pseudomonadati</taxon>
        <taxon>Bacteroidota</taxon>
        <taxon>Flavobacteriia</taxon>
        <taxon>Flavobacteriales</taxon>
        <taxon>Flavobacteriaceae</taxon>
        <taxon>Flavobacterium</taxon>
    </lineage>
</organism>
<feature type="signal peptide" evidence="1">
    <location>
        <begin position="1"/>
        <end position="18"/>
    </location>
</feature>
<dbReference type="Proteomes" id="UP001595719">
    <property type="component" value="Unassembled WGS sequence"/>
</dbReference>
<keyword evidence="4" id="KW-1185">Reference proteome</keyword>
<dbReference type="EMBL" id="JBHSCO010000005">
    <property type="protein sequence ID" value="MFC4393036.1"/>
    <property type="molecule type" value="Genomic_DNA"/>
</dbReference>
<sequence>MKKILVSFVLFFTISISAQNQTYYRLIEYAKKAPESETKDIEDLSKYLARGAKTKKELVQLIYYWICLNIDYDIESYANNTIDDVSAETTFSDRKSVCAGYSNLFQEICLNLKIKCEVITGYGKGYNYNGEYLKETNHAWNAVKMYDKWEFIDVTWGAGGAFENEDGKLFFEKQLSVRYLLDNPEDFILEHLPEKPEWQLLENPISKDVFFSTEMENKRLERIKL</sequence>